<feature type="region of interest" description="Disordered" evidence="1">
    <location>
        <begin position="227"/>
        <end position="254"/>
    </location>
</feature>
<gene>
    <name evidence="3" type="ORF">CYMTET_48348</name>
</gene>
<evidence type="ECO:0000313" key="3">
    <source>
        <dbReference type="EMBL" id="KAK3241930.1"/>
    </source>
</evidence>
<proteinExistence type="predicted"/>
<feature type="compositionally biased region" description="Low complexity" evidence="1">
    <location>
        <begin position="231"/>
        <end position="254"/>
    </location>
</feature>
<keyword evidence="2" id="KW-0732">Signal</keyword>
<feature type="chain" id="PRO_5042295780" evidence="2">
    <location>
        <begin position="20"/>
        <end position="530"/>
    </location>
</feature>
<name>A0AAE0EWV3_9CHLO</name>
<feature type="signal peptide" evidence="2">
    <location>
        <begin position="1"/>
        <end position="19"/>
    </location>
</feature>
<protein>
    <submittedName>
        <fullName evidence="3">Uncharacterized protein</fullName>
    </submittedName>
</protein>
<reference evidence="3 4" key="1">
    <citation type="journal article" date="2015" name="Genome Biol. Evol.">
        <title>Comparative Genomics of a Bacterivorous Green Alga Reveals Evolutionary Causalities and Consequences of Phago-Mixotrophic Mode of Nutrition.</title>
        <authorList>
            <person name="Burns J.A."/>
            <person name="Paasch A."/>
            <person name="Narechania A."/>
            <person name="Kim E."/>
        </authorList>
    </citation>
    <scope>NUCLEOTIDE SEQUENCE [LARGE SCALE GENOMIC DNA]</scope>
    <source>
        <strain evidence="3 4">PLY_AMNH</strain>
    </source>
</reference>
<dbReference type="AlphaFoldDB" id="A0AAE0EWV3"/>
<keyword evidence="4" id="KW-1185">Reference proteome</keyword>
<evidence type="ECO:0000256" key="1">
    <source>
        <dbReference type="SAM" id="MobiDB-lite"/>
    </source>
</evidence>
<organism evidence="3 4">
    <name type="scientific">Cymbomonas tetramitiformis</name>
    <dbReference type="NCBI Taxonomy" id="36881"/>
    <lineage>
        <taxon>Eukaryota</taxon>
        <taxon>Viridiplantae</taxon>
        <taxon>Chlorophyta</taxon>
        <taxon>Pyramimonadophyceae</taxon>
        <taxon>Pyramimonadales</taxon>
        <taxon>Pyramimonadaceae</taxon>
        <taxon>Cymbomonas</taxon>
    </lineage>
</organism>
<dbReference type="Gene3D" id="3.60.10.10">
    <property type="entry name" value="Endonuclease/exonuclease/phosphatase"/>
    <property type="match status" value="1"/>
</dbReference>
<evidence type="ECO:0000256" key="2">
    <source>
        <dbReference type="SAM" id="SignalP"/>
    </source>
</evidence>
<evidence type="ECO:0000313" key="4">
    <source>
        <dbReference type="Proteomes" id="UP001190700"/>
    </source>
</evidence>
<comment type="caution">
    <text evidence="3">The sequence shown here is derived from an EMBL/GenBank/DDBJ whole genome shotgun (WGS) entry which is preliminary data.</text>
</comment>
<accession>A0AAE0EWV3</accession>
<sequence>MWHALLLFVLTSQMSLCLGAQLLIRQLAEGSSYNKALQLYNLGPNPVNLEKVQVLIASNGKPFRTVIPKLGSQGTELTAESSFTVMHPDADATWLEHANVTDASLEFNGDDAVAIALVHEAPEVELLDQVGAEKGGAGWTPSIGWAVAGIAGATKDHTLIRKWSVIHGARLPTWQASAGTGVTDSEWVVLGRDTFLPSTCPGSSSSSLEAAVLASCMVLAERPERLPSRPPYGHGAHVPPGGAAPHAGETPAGEAAHEVMDTGGGECPDAPTAPHDRRTNTSFLTIATFNAEWLFDGIAENARSPWRHGSTECSGYDAGINGCDEAGARAHAQRVAAVIQAVDADILNVVEVEGCGMLSSMTELLPNSSYRPYLIKGSDSFLGQNAGLLTRIDPVAALWRNEAHVAYPVAGSGCGYRAGAELHKTGVSKHYATRFELAGVSIVWIGAHLKAIPTQPKSCAQREGQAEVLQTMVMDALNQGAEVVVTGLKHRCLWVCPAGALRCDPRMPVVLRLYLPAAALCADVVARRTV</sequence>
<dbReference type="SUPFAM" id="SSF56219">
    <property type="entry name" value="DNase I-like"/>
    <property type="match status" value="1"/>
</dbReference>
<dbReference type="EMBL" id="LGRX02033279">
    <property type="protein sequence ID" value="KAK3241930.1"/>
    <property type="molecule type" value="Genomic_DNA"/>
</dbReference>
<dbReference type="Proteomes" id="UP001190700">
    <property type="component" value="Unassembled WGS sequence"/>
</dbReference>
<dbReference type="InterPro" id="IPR036691">
    <property type="entry name" value="Endo/exonu/phosph_ase_sf"/>
</dbReference>